<dbReference type="SUPFAM" id="SSF52091">
    <property type="entry name" value="SpoIIaa-like"/>
    <property type="match status" value="1"/>
</dbReference>
<feature type="domain" description="STAS" evidence="1">
    <location>
        <begin position="14"/>
        <end position="117"/>
    </location>
</feature>
<proteinExistence type="predicted"/>
<dbReference type="InterPro" id="IPR036513">
    <property type="entry name" value="STAS_dom_sf"/>
</dbReference>
<evidence type="ECO:0000313" key="2">
    <source>
        <dbReference type="EMBL" id="WIV53718.1"/>
    </source>
</evidence>
<evidence type="ECO:0000259" key="1">
    <source>
        <dbReference type="PROSITE" id="PS50801"/>
    </source>
</evidence>
<dbReference type="Gene3D" id="3.30.750.24">
    <property type="entry name" value="STAS domain"/>
    <property type="match status" value="1"/>
</dbReference>
<protein>
    <submittedName>
        <fullName evidence="2">STAS domain-containing protein</fullName>
    </submittedName>
</protein>
<dbReference type="InterPro" id="IPR002645">
    <property type="entry name" value="STAS_dom"/>
</dbReference>
<dbReference type="Pfam" id="PF01740">
    <property type="entry name" value="STAS"/>
    <property type="match status" value="1"/>
</dbReference>
<reference evidence="2 3" key="1">
    <citation type="submission" date="2023-06" db="EMBL/GenBank/DDBJ databases">
        <authorList>
            <person name="Oyuntsetseg B."/>
            <person name="Kim S.B."/>
        </authorList>
    </citation>
    <scope>NUCLEOTIDE SEQUENCE [LARGE SCALE GENOMIC DNA]</scope>
    <source>
        <strain evidence="2 3">2-2</strain>
    </source>
</reference>
<dbReference type="PROSITE" id="PS50801">
    <property type="entry name" value="STAS"/>
    <property type="match status" value="1"/>
</dbReference>
<dbReference type="CDD" id="cd07043">
    <property type="entry name" value="STAS_anti-anti-sigma_factors"/>
    <property type="match status" value="1"/>
</dbReference>
<organism evidence="2 3">
    <name type="scientific">Amycolatopsis nalaikhensis</name>
    <dbReference type="NCBI Taxonomy" id="715472"/>
    <lineage>
        <taxon>Bacteria</taxon>
        <taxon>Bacillati</taxon>
        <taxon>Actinomycetota</taxon>
        <taxon>Actinomycetes</taxon>
        <taxon>Pseudonocardiales</taxon>
        <taxon>Pseudonocardiaceae</taxon>
        <taxon>Amycolatopsis</taxon>
    </lineage>
</organism>
<dbReference type="RefSeq" id="WP_285450183.1">
    <property type="nucleotide sequence ID" value="NZ_CP127173.1"/>
</dbReference>
<dbReference type="Proteomes" id="UP001227101">
    <property type="component" value="Chromosome"/>
</dbReference>
<sequence length="127" mass="13500">MRDQEGTGSARTSGVLVVEIRGELDITTVLRWTTVLETAICALPAPHLLVLDLAMLEFLSARGAGGLLRALELSRDRGITGCLIVTPGTAVARAVHLTGLAERASVYPNRLTAIAACQPDEVRWLPA</sequence>
<accession>A0ABY8XDT7</accession>
<dbReference type="EMBL" id="CP127173">
    <property type="protein sequence ID" value="WIV53718.1"/>
    <property type="molecule type" value="Genomic_DNA"/>
</dbReference>
<name>A0ABY8XDT7_9PSEU</name>
<keyword evidence="3" id="KW-1185">Reference proteome</keyword>
<evidence type="ECO:0000313" key="3">
    <source>
        <dbReference type="Proteomes" id="UP001227101"/>
    </source>
</evidence>
<gene>
    <name evidence="2" type="ORF">QP939_33190</name>
</gene>